<comment type="caution">
    <text evidence="7">The sequence shown here is derived from an EMBL/GenBank/DDBJ whole genome shotgun (WGS) entry which is preliminary data.</text>
</comment>
<dbReference type="InterPro" id="IPR007248">
    <property type="entry name" value="Mpv17_PMP22"/>
</dbReference>
<dbReference type="PANTHER" id="PTHR11266">
    <property type="entry name" value="PEROXISOMAL MEMBRANE PROTEIN 2, PXMP2 MPV17"/>
    <property type="match status" value="1"/>
</dbReference>
<comment type="similarity">
    <text evidence="2 6">Belongs to the peroxisomal membrane protein PXMP2/4 family.</text>
</comment>
<name>K0STT0_THAOC</name>
<keyword evidence="8" id="KW-1185">Reference proteome</keyword>
<gene>
    <name evidence="7" type="ORF">THAOC_09997</name>
</gene>
<dbReference type="OrthoDB" id="39782at2759"/>
<proteinExistence type="inferred from homology"/>
<dbReference type="GO" id="GO:0005737">
    <property type="term" value="C:cytoplasm"/>
    <property type="evidence" value="ECO:0007669"/>
    <property type="project" value="TreeGrafter"/>
</dbReference>
<dbReference type="eggNOG" id="ENOG502RZVX">
    <property type="taxonomic scope" value="Eukaryota"/>
</dbReference>
<evidence type="ECO:0000256" key="1">
    <source>
        <dbReference type="ARBA" id="ARBA00004141"/>
    </source>
</evidence>
<evidence type="ECO:0000256" key="2">
    <source>
        <dbReference type="ARBA" id="ARBA00006824"/>
    </source>
</evidence>
<dbReference type="GO" id="GO:0016020">
    <property type="term" value="C:membrane"/>
    <property type="evidence" value="ECO:0007669"/>
    <property type="project" value="UniProtKB-SubCell"/>
</dbReference>
<keyword evidence="3 6" id="KW-0812">Transmembrane</keyword>
<accession>K0STT0</accession>
<evidence type="ECO:0000256" key="6">
    <source>
        <dbReference type="RuleBase" id="RU363053"/>
    </source>
</evidence>
<dbReference type="PANTHER" id="PTHR11266:SF21">
    <property type="entry name" value="ACT DOMAIN-CONTAINING PROTEIN"/>
    <property type="match status" value="1"/>
</dbReference>
<feature type="transmembrane region" description="Helical" evidence="6">
    <location>
        <begin position="151"/>
        <end position="169"/>
    </location>
</feature>
<evidence type="ECO:0000313" key="8">
    <source>
        <dbReference type="Proteomes" id="UP000266841"/>
    </source>
</evidence>
<dbReference type="OMA" id="FAKDEWD"/>
<evidence type="ECO:0000256" key="4">
    <source>
        <dbReference type="ARBA" id="ARBA00022989"/>
    </source>
</evidence>
<evidence type="ECO:0000256" key="3">
    <source>
        <dbReference type="ARBA" id="ARBA00022692"/>
    </source>
</evidence>
<organism evidence="7 8">
    <name type="scientific">Thalassiosira oceanica</name>
    <name type="common">Marine diatom</name>
    <dbReference type="NCBI Taxonomy" id="159749"/>
    <lineage>
        <taxon>Eukaryota</taxon>
        <taxon>Sar</taxon>
        <taxon>Stramenopiles</taxon>
        <taxon>Ochrophyta</taxon>
        <taxon>Bacillariophyta</taxon>
        <taxon>Coscinodiscophyceae</taxon>
        <taxon>Thalassiosirophycidae</taxon>
        <taxon>Thalassiosirales</taxon>
        <taxon>Thalassiosiraceae</taxon>
        <taxon>Thalassiosira</taxon>
    </lineage>
</organism>
<evidence type="ECO:0000256" key="5">
    <source>
        <dbReference type="ARBA" id="ARBA00023136"/>
    </source>
</evidence>
<protein>
    <submittedName>
        <fullName evidence="7">Uncharacterized protein</fullName>
    </submittedName>
</protein>
<dbReference type="Proteomes" id="UP000266841">
    <property type="component" value="Unassembled WGS sequence"/>
</dbReference>
<comment type="subcellular location">
    <subcellularLocation>
        <location evidence="1">Membrane</location>
        <topology evidence="1">Multi-pass membrane protein</topology>
    </subcellularLocation>
</comment>
<keyword evidence="4 6" id="KW-1133">Transmembrane helix</keyword>
<sequence>MNEQAGDEGWKTAGNQLAKGRMRTNQTFAAVTLGCFVCGTTAFSTNRLRRHKSGHTRLLLRNNNIERISGKTLRQDVGSTAPKPLMDPLADMAKVDEGGESAADWSYGEFAKAYPNVNNIGIATVKTCSADLLAQIAISHTPMAEIDVQRLLLFAVFGATYLGAFQYWYQVNIFKNLFTVDSFTNKPWSDKIRDSEGLKSLAAQTVVDLSVLTLVYLPTFYVFKASVFSGSPDPGTWVSSGLGNYQSNFAKDEWDLVRVWAPADLVCFSVPLYLRLPVRHVVSFVWTAYLSFSRGSH</sequence>
<dbReference type="AlphaFoldDB" id="K0STT0"/>
<evidence type="ECO:0000313" key="7">
    <source>
        <dbReference type="EMBL" id="EJK68795.1"/>
    </source>
</evidence>
<dbReference type="EMBL" id="AGNL01010830">
    <property type="protein sequence ID" value="EJK68795.1"/>
    <property type="molecule type" value="Genomic_DNA"/>
</dbReference>
<feature type="transmembrane region" description="Helical" evidence="6">
    <location>
        <begin position="201"/>
        <end position="223"/>
    </location>
</feature>
<feature type="transmembrane region" description="Helical" evidence="6">
    <location>
        <begin position="27"/>
        <end position="45"/>
    </location>
</feature>
<keyword evidence="5 6" id="KW-0472">Membrane</keyword>
<reference evidence="7 8" key="1">
    <citation type="journal article" date="2012" name="Genome Biol.">
        <title>Genome and low-iron response of an oceanic diatom adapted to chronic iron limitation.</title>
        <authorList>
            <person name="Lommer M."/>
            <person name="Specht M."/>
            <person name="Roy A.S."/>
            <person name="Kraemer L."/>
            <person name="Andreson R."/>
            <person name="Gutowska M.A."/>
            <person name="Wolf J."/>
            <person name="Bergner S.V."/>
            <person name="Schilhabel M.B."/>
            <person name="Klostermeier U.C."/>
            <person name="Beiko R.G."/>
            <person name="Rosenstiel P."/>
            <person name="Hippler M."/>
            <person name="Laroche J."/>
        </authorList>
    </citation>
    <scope>NUCLEOTIDE SEQUENCE [LARGE SCALE GENOMIC DNA]</scope>
    <source>
        <strain evidence="7 8">CCMP1005</strain>
    </source>
</reference>